<keyword evidence="3 8" id="KW-0812">Transmembrane</keyword>
<feature type="transmembrane region" description="Helical" evidence="8">
    <location>
        <begin position="12"/>
        <end position="33"/>
    </location>
</feature>
<dbReference type="GO" id="GO:0016020">
    <property type="term" value="C:membrane"/>
    <property type="evidence" value="ECO:0007669"/>
    <property type="project" value="UniProtKB-SubCell"/>
</dbReference>
<dbReference type="Gene3D" id="1.10.510.10">
    <property type="entry name" value="Transferase(Phosphotransferase) domain 1"/>
    <property type="match status" value="1"/>
</dbReference>
<dbReference type="PROSITE" id="PS50011">
    <property type="entry name" value="PROTEIN_KINASE_DOM"/>
    <property type="match status" value="1"/>
</dbReference>
<dbReference type="Proteomes" id="UP000594261">
    <property type="component" value="Chromosome 12"/>
</dbReference>
<protein>
    <recommendedName>
        <fullName evidence="9">Protein kinase domain-containing protein</fullName>
    </recommendedName>
</protein>
<dbReference type="OMA" id="ITVEVWR"/>
<dbReference type="PANTHER" id="PTHR27009">
    <property type="entry name" value="RUST RESISTANCE KINASE LR10-RELATED"/>
    <property type="match status" value="1"/>
</dbReference>
<sequence length="270" mass="30447">MSSNDEGIQSITVVLIMAFDLPTLAIAVLIIYFSCAKKDGATVAPVWKVAASTFEGFLLEIAREKQIRFTANELCSFTRNYSKTLGARGIGTVYEGQLHNGMKIAVVLNRSLAKTAEKQFMAEVGTIGRTYHRNSVRLYGFCHDQFTNALVYEYMENGSLDKYLFNDKKEIEWEKLHDIAIGTARVADFGLAKLCNCDDTHVTLSGYRGTPGYSAPEFLLKNHPITQKCDVYRFGMVLFEIVGRRRNTNVTPSESLDWFPNKFGMRRKMS</sequence>
<proteinExistence type="predicted"/>
<dbReference type="Gramene" id="QL12p025037:mrna">
    <property type="protein sequence ID" value="QL12p025037:mrna"/>
    <property type="gene ID" value="QL12p025037"/>
</dbReference>
<evidence type="ECO:0000313" key="11">
    <source>
        <dbReference type="Proteomes" id="UP000594261"/>
    </source>
</evidence>
<dbReference type="EMBL" id="LRBV02000012">
    <property type="status" value="NOT_ANNOTATED_CDS"/>
    <property type="molecule type" value="Genomic_DNA"/>
</dbReference>
<keyword evidence="6 8" id="KW-0472">Membrane</keyword>
<dbReference type="InterPro" id="IPR011009">
    <property type="entry name" value="Kinase-like_dom_sf"/>
</dbReference>
<keyword evidence="4" id="KW-0732">Signal</keyword>
<dbReference type="EnsemblPlants" id="QL12p025037:mrna">
    <property type="protein sequence ID" value="QL12p025037:mrna"/>
    <property type="gene ID" value="QL12p025037"/>
</dbReference>
<keyword evidence="2" id="KW-0418">Kinase</keyword>
<evidence type="ECO:0000256" key="6">
    <source>
        <dbReference type="ARBA" id="ARBA00023136"/>
    </source>
</evidence>
<dbReference type="InParanoid" id="A0A7N2REM4"/>
<evidence type="ECO:0000256" key="2">
    <source>
        <dbReference type="ARBA" id="ARBA00022527"/>
    </source>
</evidence>
<dbReference type="Pfam" id="PF07714">
    <property type="entry name" value="PK_Tyr_Ser-Thr"/>
    <property type="match status" value="1"/>
</dbReference>
<evidence type="ECO:0000256" key="4">
    <source>
        <dbReference type="ARBA" id="ARBA00022729"/>
    </source>
</evidence>
<dbReference type="GO" id="GO:0005524">
    <property type="term" value="F:ATP binding"/>
    <property type="evidence" value="ECO:0007669"/>
    <property type="project" value="InterPro"/>
</dbReference>
<evidence type="ECO:0000259" key="9">
    <source>
        <dbReference type="PROSITE" id="PS50011"/>
    </source>
</evidence>
<evidence type="ECO:0000256" key="3">
    <source>
        <dbReference type="ARBA" id="ARBA00022692"/>
    </source>
</evidence>
<evidence type="ECO:0000313" key="10">
    <source>
        <dbReference type="EnsemblPlants" id="QL12p025037:mrna"/>
    </source>
</evidence>
<comment type="subcellular location">
    <subcellularLocation>
        <location evidence="1">Membrane</location>
        <topology evidence="1">Single-pass type I membrane protein</topology>
    </subcellularLocation>
</comment>
<evidence type="ECO:0000256" key="7">
    <source>
        <dbReference type="ARBA" id="ARBA00023180"/>
    </source>
</evidence>
<evidence type="ECO:0000256" key="1">
    <source>
        <dbReference type="ARBA" id="ARBA00004479"/>
    </source>
</evidence>
<reference evidence="10 11" key="1">
    <citation type="journal article" date="2016" name="G3 (Bethesda)">
        <title>First Draft Assembly and Annotation of the Genome of a California Endemic Oak Quercus lobata Nee (Fagaceae).</title>
        <authorList>
            <person name="Sork V.L."/>
            <person name="Fitz-Gibbon S.T."/>
            <person name="Puiu D."/>
            <person name="Crepeau M."/>
            <person name="Gugger P.F."/>
            <person name="Sherman R."/>
            <person name="Stevens K."/>
            <person name="Langley C.H."/>
            <person name="Pellegrini M."/>
            <person name="Salzberg S.L."/>
        </authorList>
    </citation>
    <scope>NUCLEOTIDE SEQUENCE [LARGE SCALE GENOMIC DNA]</scope>
    <source>
        <strain evidence="10 11">cv. SW786</strain>
    </source>
</reference>
<keyword evidence="2" id="KW-0723">Serine/threonine-protein kinase</keyword>
<evidence type="ECO:0000256" key="8">
    <source>
        <dbReference type="SAM" id="Phobius"/>
    </source>
</evidence>
<dbReference type="AlphaFoldDB" id="A0A7N2REM4"/>
<dbReference type="InterPro" id="IPR000719">
    <property type="entry name" value="Prot_kinase_dom"/>
</dbReference>
<keyword evidence="11" id="KW-1185">Reference proteome</keyword>
<dbReference type="InterPro" id="IPR045874">
    <property type="entry name" value="LRK10/LRL21-25-like"/>
</dbReference>
<keyword evidence="7" id="KW-0325">Glycoprotein</keyword>
<organism evidence="10 11">
    <name type="scientific">Quercus lobata</name>
    <name type="common">Valley oak</name>
    <dbReference type="NCBI Taxonomy" id="97700"/>
    <lineage>
        <taxon>Eukaryota</taxon>
        <taxon>Viridiplantae</taxon>
        <taxon>Streptophyta</taxon>
        <taxon>Embryophyta</taxon>
        <taxon>Tracheophyta</taxon>
        <taxon>Spermatophyta</taxon>
        <taxon>Magnoliopsida</taxon>
        <taxon>eudicotyledons</taxon>
        <taxon>Gunneridae</taxon>
        <taxon>Pentapetalae</taxon>
        <taxon>rosids</taxon>
        <taxon>fabids</taxon>
        <taxon>Fagales</taxon>
        <taxon>Fagaceae</taxon>
        <taxon>Quercus</taxon>
    </lineage>
</organism>
<reference evidence="10" key="2">
    <citation type="submission" date="2021-01" db="UniProtKB">
        <authorList>
            <consortium name="EnsemblPlants"/>
        </authorList>
    </citation>
    <scope>IDENTIFICATION</scope>
</reference>
<name>A0A7N2REM4_QUELO</name>
<feature type="domain" description="Protein kinase" evidence="9">
    <location>
        <begin position="79"/>
        <end position="270"/>
    </location>
</feature>
<evidence type="ECO:0000256" key="5">
    <source>
        <dbReference type="ARBA" id="ARBA00022989"/>
    </source>
</evidence>
<keyword evidence="2" id="KW-0808">Transferase</keyword>
<dbReference type="GO" id="GO:0004674">
    <property type="term" value="F:protein serine/threonine kinase activity"/>
    <property type="evidence" value="ECO:0007669"/>
    <property type="project" value="UniProtKB-KW"/>
</dbReference>
<dbReference type="InterPro" id="IPR001245">
    <property type="entry name" value="Ser-Thr/Tyr_kinase_cat_dom"/>
</dbReference>
<keyword evidence="5 8" id="KW-1133">Transmembrane helix</keyword>
<dbReference type="SUPFAM" id="SSF56112">
    <property type="entry name" value="Protein kinase-like (PK-like)"/>
    <property type="match status" value="1"/>
</dbReference>
<accession>A0A7N2REM4</accession>
<dbReference type="Gene3D" id="3.30.200.20">
    <property type="entry name" value="Phosphorylase Kinase, domain 1"/>
    <property type="match status" value="1"/>
</dbReference>